<sequence>MTTTCADLGDRLAAAVTDDGALDREARAHVETCLRCQADLVEHRRVLRALRSLRTEVLVPAPGLVTEVLAHIEEAGERRAIRSLLTGRRVAYLGGLAAATAAAGAAGALVLATRGRGRRLPLAG</sequence>
<evidence type="ECO:0000313" key="2">
    <source>
        <dbReference type="EMBL" id="WCO66693.1"/>
    </source>
</evidence>
<organism evidence="2 3">
    <name type="scientific">Iamia majanohamensis</name>
    <dbReference type="NCBI Taxonomy" id="467976"/>
    <lineage>
        <taxon>Bacteria</taxon>
        <taxon>Bacillati</taxon>
        <taxon>Actinomycetota</taxon>
        <taxon>Acidimicrobiia</taxon>
        <taxon>Acidimicrobiales</taxon>
        <taxon>Iamiaceae</taxon>
        <taxon>Iamia</taxon>
    </lineage>
</organism>
<keyword evidence="3" id="KW-1185">Reference proteome</keyword>
<feature type="transmembrane region" description="Helical" evidence="1">
    <location>
        <begin position="90"/>
        <end position="112"/>
    </location>
</feature>
<evidence type="ECO:0008006" key="4">
    <source>
        <dbReference type="Google" id="ProtNLM"/>
    </source>
</evidence>
<accession>A0AAE9Y8Z6</accession>
<dbReference type="KEGG" id="ima:PO878_19550"/>
<name>A0AAE9Y8Z6_9ACTN</name>
<evidence type="ECO:0000313" key="3">
    <source>
        <dbReference type="Proteomes" id="UP001216390"/>
    </source>
</evidence>
<keyword evidence="1" id="KW-0472">Membrane</keyword>
<keyword evidence="1" id="KW-1133">Transmembrane helix</keyword>
<evidence type="ECO:0000256" key="1">
    <source>
        <dbReference type="SAM" id="Phobius"/>
    </source>
</evidence>
<protein>
    <recommendedName>
        <fullName evidence="4">Zinc-finger domain-containing protein</fullName>
    </recommendedName>
</protein>
<gene>
    <name evidence="2" type="ORF">PO878_19550</name>
</gene>
<dbReference type="AlphaFoldDB" id="A0AAE9Y8Z6"/>
<proteinExistence type="predicted"/>
<dbReference type="RefSeq" id="WP_272736216.1">
    <property type="nucleotide sequence ID" value="NZ_CP116942.1"/>
</dbReference>
<dbReference type="Proteomes" id="UP001216390">
    <property type="component" value="Chromosome"/>
</dbReference>
<dbReference type="EMBL" id="CP116942">
    <property type="protein sequence ID" value="WCO66693.1"/>
    <property type="molecule type" value="Genomic_DNA"/>
</dbReference>
<reference evidence="2" key="1">
    <citation type="submission" date="2023-01" db="EMBL/GenBank/DDBJ databases">
        <title>The diversity of Class Acidimicrobiia in South China Sea sediment environments and the proposal of Iamia marina sp. nov., a novel species of the genus Iamia.</title>
        <authorList>
            <person name="He Y."/>
            <person name="Tian X."/>
        </authorList>
    </citation>
    <scope>NUCLEOTIDE SEQUENCE</scope>
    <source>
        <strain evidence="2">DSM 19957</strain>
    </source>
</reference>
<keyword evidence="1" id="KW-0812">Transmembrane</keyword>